<proteinExistence type="predicted"/>
<comment type="caution">
    <text evidence="2">The sequence shown here is derived from an EMBL/GenBank/DDBJ whole genome shotgun (WGS) entry which is preliminary data.</text>
</comment>
<dbReference type="RefSeq" id="WP_136881894.1">
    <property type="nucleotide sequence ID" value="NZ_SWDX01000012.1"/>
</dbReference>
<dbReference type="InterPro" id="IPR036249">
    <property type="entry name" value="Thioredoxin-like_sf"/>
</dbReference>
<sequence>MYKTLLLSILLVKASFSFAQINYQKDLNSALKKASETKQPLFINIGATKKLPNKSGIDNPDVVQFYNKNFVNYAVNLPNAEALSFMRKYQLKIFPAYLYLDQKGVLIVKGARSSSASKLYLDLANQALNKLSSNSSLGDYEVKYKAGELSKDFLKEYISLRQQLGMYDNAKLIDEYVNFLTVASFNDYDEVLFILNAGPFTNGKAYKLSFTNPKIRDSIYKTRPSREKAEINKRIIQNTQNEAIATKNPTMAYSVSNFARGSWGKNYAAGNKQSSYLMLDYYKAVKDTANFYRQAQYYYDEYYMKISPDSIKKLAKKEQDIKDSLTASIKKYMLARKNVEAKSSGPITKYTYSKISASGTINNVAKTLNNASWDYYILGTRNTTHLTKALLWSKRAIEITPIPEYYDTMAHIFYRMQLYDEALLNQNKAIEMLSKQKNSNDRLSTLKAEAEKMKQRKL</sequence>
<evidence type="ECO:0000256" key="1">
    <source>
        <dbReference type="SAM" id="SignalP"/>
    </source>
</evidence>
<keyword evidence="1" id="KW-0732">Signal</keyword>
<evidence type="ECO:0000313" key="3">
    <source>
        <dbReference type="Proteomes" id="UP000309594"/>
    </source>
</evidence>
<gene>
    <name evidence="2" type="ORF">FBD94_22585</name>
</gene>
<dbReference type="EMBL" id="SWDX01000012">
    <property type="protein sequence ID" value="TKC56509.1"/>
    <property type="molecule type" value="Genomic_DNA"/>
</dbReference>
<feature type="signal peptide" evidence="1">
    <location>
        <begin position="1"/>
        <end position="19"/>
    </location>
</feature>
<accession>A0A4U1G0Y8</accession>
<dbReference type="Proteomes" id="UP000309594">
    <property type="component" value="Unassembled WGS sequence"/>
</dbReference>
<reference evidence="2 3" key="1">
    <citation type="submission" date="2019-04" db="EMBL/GenBank/DDBJ databases">
        <title>Pedobacter sp. RP-1-16 sp. nov., isolated from Arctic soil.</title>
        <authorList>
            <person name="Dahal R.H."/>
            <person name="Kim D.-U."/>
        </authorList>
    </citation>
    <scope>NUCLEOTIDE SEQUENCE [LARGE SCALE GENOMIC DNA]</scope>
    <source>
        <strain evidence="2 3">RP-1-16</strain>
    </source>
</reference>
<feature type="chain" id="PRO_5020983708" evidence="1">
    <location>
        <begin position="20"/>
        <end position="458"/>
    </location>
</feature>
<name>A0A4U1G0Y8_9SPHI</name>
<protein>
    <submittedName>
        <fullName evidence="2">Thioredoxin family protein</fullName>
    </submittedName>
</protein>
<dbReference type="AlphaFoldDB" id="A0A4U1G0Y8"/>
<organism evidence="2 3">
    <name type="scientific">Pedobacter hiemivivus</name>
    <dbReference type="NCBI Taxonomy" id="2530454"/>
    <lineage>
        <taxon>Bacteria</taxon>
        <taxon>Pseudomonadati</taxon>
        <taxon>Bacteroidota</taxon>
        <taxon>Sphingobacteriia</taxon>
        <taxon>Sphingobacteriales</taxon>
        <taxon>Sphingobacteriaceae</taxon>
        <taxon>Pedobacter</taxon>
    </lineage>
</organism>
<evidence type="ECO:0000313" key="2">
    <source>
        <dbReference type="EMBL" id="TKC56509.1"/>
    </source>
</evidence>
<dbReference type="SUPFAM" id="SSF52833">
    <property type="entry name" value="Thioredoxin-like"/>
    <property type="match status" value="1"/>
</dbReference>
<dbReference type="Gene3D" id="3.40.30.10">
    <property type="entry name" value="Glutaredoxin"/>
    <property type="match status" value="1"/>
</dbReference>